<keyword evidence="2" id="KW-1185">Reference proteome</keyword>
<comment type="caution">
    <text evidence="1">The sequence shown here is derived from an EMBL/GenBank/DDBJ whole genome shotgun (WGS) entry which is preliminary data.</text>
</comment>
<gene>
    <name evidence="1" type="ORF">EVAR_20028_1</name>
</gene>
<dbReference type="Proteomes" id="UP000299102">
    <property type="component" value="Unassembled WGS sequence"/>
</dbReference>
<sequence length="95" mass="9906">MNDNTMVTISAFINKHGALFTRFGTSGLGRGRSAGCAASGPYKAEHLIQILIKSASVPSSKNVAVSTIRPLVSITRRCTRRAHAGALSTPPAARG</sequence>
<reference evidence="1 2" key="1">
    <citation type="journal article" date="2019" name="Commun. Biol.">
        <title>The bagworm genome reveals a unique fibroin gene that provides high tensile strength.</title>
        <authorList>
            <person name="Kono N."/>
            <person name="Nakamura H."/>
            <person name="Ohtoshi R."/>
            <person name="Tomita M."/>
            <person name="Numata K."/>
            <person name="Arakawa K."/>
        </authorList>
    </citation>
    <scope>NUCLEOTIDE SEQUENCE [LARGE SCALE GENOMIC DNA]</scope>
</reference>
<accession>A0A4C1V9I4</accession>
<proteinExistence type="predicted"/>
<name>A0A4C1V9I4_EUMVA</name>
<evidence type="ECO:0000313" key="1">
    <source>
        <dbReference type="EMBL" id="GBP35518.1"/>
    </source>
</evidence>
<dbReference type="AlphaFoldDB" id="A0A4C1V9I4"/>
<protein>
    <submittedName>
        <fullName evidence="1">Uncharacterized protein</fullName>
    </submittedName>
</protein>
<organism evidence="1 2">
    <name type="scientific">Eumeta variegata</name>
    <name type="common">Bagworm moth</name>
    <name type="synonym">Eumeta japonica</name>
    <dbReference type="NCBI Taxonomy" id="151549"/>
    <lineage>
        <taxon>Eukaryota</taxon>
        <taxon>Metazoa</taxon>
        <taxon>Ecdysozoa</taxon>
        <taxon>Arthropoda</taxon>
        <taxon>Hexapoda</taxon>
        <taxon>Insecta</taxon>
        <taxon>Pterygota</taxon>
        <taxon>Neoptera</taxon>
        <taxon>Endopterygota</taxon>
        <taxon>Lepidoptera</taxon>
        <taxon>Glossata</taxon>
        <taxon>Ditrysia</taxon>
        <taxon>Tineoidea</taxon>
        <taxon>Psychidae</taxon>
        <taxon>Oiketicinae</taxon>
        <taxon>Eumeta</taxon>
    </lineage>
</organism>
<dbReference type="EMBL" id="BGZK01000304">
    <property type="protein sequence ID" value="GBP35518.1"/>
    <property type="molecule type" value="Genomic_DNA"/>
</dbReference>
<evidence type="ECO:0000313" key="2">
    <source>
        <dbReference type="Proteomes" id="UP000299102"/>
    </source>
</evidence>